<dbReference type="EC" id="1.11.1.15" evidence="3"/>
<protein>
    <submittedName>
        <fullName evidence="3">Antioxidant, AhpC/TSA family</fullName>
        <ecNumber evidence="3">1.11.1.15</ecNumber>
    </submittedName>
</protein>
<feature type="domain" description="Thioredoxin" evidence="2">
    <location>
        <begin position="48"/>
        <end position="189"/>
    </location>
</feature>
<dbReference type="Pfam" id="PF08534">
    <property type="entry name" value="Redoxin"/>
    <property type="match status" value="1"/>
</dbReference>
<dbReference type="EMBL" id="AEQP01000016">
    <property type="protein sequence ID" value="EFV94543.1"/>
    <property type="molecule type" value="Genomic_DNA"/>
</dbReference>
<feature type="chain" id="PRO_5003224367" evidence="1">
    <location>
        <begin position="33"/>
        <end position="190"/>
    </location>
</feature>
<feature type="signal peptide" evidence="1">
    <location>
        <begin position="1"/>
        <end position="32"/>
    </location>
</feature>
<evidence type="ECO:0000313" key="3">
    <source>
        <dbReference type="EMBL" id="EFV94543.1"/>
    </source>
</evidence>
<keyword evidence="4" id="KW-1185">Reference proteome</keyword>
<evidence type="ECO:0000256" key="1">
    <source>
        <dbReference type="SAM" id="SignalP"/>
    </source>
</evidence>
<dbReference type="CDD" id="cd02966">
    <property type="entry name" value="TlpA_like_family"/>
    <property type="match status" value="1"/>
</dbReference>
<dbReference type="PANTHER" id="PTHR42852">
    <property type="entry name" value="THIOL:DISULFIDE INTERCHANGE PROTEIN DSBE"/>
    <property type="match status" value="1"/>
</dbReference>
<dbReference type="InterPro" id="IPR036249">
    <property type="entry name" value="Thioredoxin-like_sf"/>
</dbReference>
<dbReference type="Proteomes" id="UP000011021">
    <property type="component" value="Unassembled WGS sequence"/>
</dbReference>
<dbReference type="PANTHER" id="PTHR42852:SF13">
    <property type="entry name" value="PROTEIN DIPZ"/>
    <property type="match status" value="1"/>
</dbReference>
<dbReference type="SUPFAM" id="SSF52833">
    <property type="entry name" value="Thioredoxin-like"/>
    <property type="match status" value="1"/>
</dbReference>
<dbReference type="RefSeq" id="WP_005674028.1">
    <property type="nucleotide sequence ID" value="NZ_CP146288.1"/>
</dbReference>
<dbReference type="Gene3D" id="3.40.30.10">
    <property type="entry name" value="Glutaredoxin"/>
    <property type="match status" value="1"/>
</dbReference>
<name>E7RYD9_9BURK</name>
<dbReference type="GO" id="GO:0004601">
    <property type="term" value="F:peroxidase activity"/>
    <property type="evidence" value="ECO:0007669"/>
    <property type="project" value="UniProtKB-KW"/>
</dbReference>
<dbReference type="InterPro" id="IPR050553">
    <property type="entry name" value="Thioredoxin_ResA/DsbE_sf"/>
</dbReference>
<sequence>MILHRFTPPSLRPLLPALLLGLSLSLTSPAMASAPDGEQPAQAASTGATPLDQLAQKKFPAPDGSALDVATLKGKPVVINFWATWCPPCIREMPDLAALAREMGDQAAFLGIAADTDGNVKKFTAKNPGIDFPLVLAGYNALNLSRQWGNERGGLPFTVVLDAKGQIQWRHSGTVDVEALRSMLKSGELR</sequence>
<evidence type="ECO:0000313" key="4">
    <source>
        <dbReference type="Proteomes" id="UP000011021"/>
    </source>
</evidence>
<dbReference type="InterPro" id="IPR013766">
    <property type="entry name" value="Thioredoxin_domain"/>
</dbReference>
<dbReference type="STRING" id="887898.HMPREF0551_1703"/>
<keyword evidence="3" id="KW-0560">Oxidoreductase</keyword>
<dbReference type="HOGENOM" id="CLU_042529_11_1_4"/>
<organism evidence="3 4">
    <name type="scientific">Lautropia mirabilis ATCC 51599</name>
    <dbReference type="NCBI Taxonomy" id="887898"/>
    <lineage>
        <taxon>Bacteria</taxon>
        <taxon>Pseudomonadati</taxon>
        <taxon>Pseudomonadota</taxon>
        <taxon>Betaproteobacteria</taxon>
        <taxon>Burkholderiales</taxon>
        <taxon>Burkholderiaceae</taxon>
        <taxon>Lautropia</taxon>
    </lineage>
</organism>
<accession>E7RYD9</accession>
<proteinExistence type="predicted"/>
<keyword evidence="3" id="KW-0575">Peroxidase</keyword>
<dbReference type="eggNOG" id="COG0526">
    <property type="taxonomic scope" value="Bacteria"/>
</dbReference>
<dbReference type="AlphaFoldDB" id="E7RYD9"/>
<keyword evidence="1" id="KW-0732">Signal</keyword>
<comment type="caution">
    <text evidence="3">The sequence shown here is derived from an EMBL/GenBank/DDBJ whole genome shotgun (WGS) entry which is preliminary data.</text>
</comment>
<dbReference type="InterPro" id="IPR013740">
    <property type="entry name" value="Redoxin"/>
</dbReference>
<reference evidence="3 4" key="1">
    <citation type="submission" date="2010-12" db="EMBL/GenBank/DDBJ databases">
        <authorList>
            <person name="Muzny D."/>
            <person name="Qin X."/>
            <person name="Deng J."/>
            <person name="Jiang H."/>
            <person name="Liu Y."/>
            <person name="Qu J."/>
            <person name="Song X.-Z."/>
            <person name="Zhang L."/>
            <person name="Thornton R."/>
            <person name="Coyle M."/>
            <person name="Francisco L."/>
            <person name="Jackson L."/>
            <person name="Javaid M."/>
            <person name="Korchina V."/>
            <person name="Kovar C."/>
            <person name="Mata R."/>
            <person name="Mathew T."/>
            <person name="Ngo R."/>
            <person name="Nguyen L."/>
            <person name="Nguyen N."/>
            <person name="Okwuonu G."/>
            <person name="Ongeri F."/>
            <person name="Pham C."/>
            <person name="Simmons D."/>
            <person name="Wilczek-Boney K."/>
            <person name="Hale W."/>
            <person name="Jakkamsetti A."/>
            <person name="Pham P."/>
            <person name="Ruth R."/>
            <person name="San Lucas F."/>
            <person name="Warren J."/>
            <person name="Zhang J."/>
            <person name="Zhao Z."/>
            <person name="Zhou C."/>
            <person name="Zhu D."/>
            <person name="Lee S."/>
            <person name="Bess C."/>
            <person name="Blankenburg K."/>
            <person name="Forbes L."/>
            <person name="Fu Q."/>
            <person name="Gubbala S."/>
            <person name="Hirani K."/>
            <person name="Jayaseelan J.C."/>
            <person name="Lara F."/>
            <person name="Munidasa M."/>
            <person name="Palculict T."/>
            <person name="Patil S."/>
            <person name="Pu L.-L."/>
            <person name="Saada N."/>
            <person name="Tang L."/>
            <person name="Weissenberger G."/>
            <person name="Zhu Y."/>
            <person name="Hemphill L."/>
            <person name="Shang Y."/>
            <person name="Youmans B."/>
            <person name="Ayvaz T."/>
            <person name="Ross M."/>
            <person name="Santibanez J."/>
            <person name="Aqrawi P."/>
            <person name="Gross S."/>
            <person name="Joshi V."/>
            <person name="Fowler G."/>
            <person name="Nazareth L."/>
            <person name="Reid J."/>
            <person name="Worley K."/>
            <person name="Petrosino J."/>
            <person name="Highlander S."/>
            <person name="Gibbs R."/>
        </authorList>
    </citation>
    <scope>NUCLEOTIDE SEQUENCE [LARGE SCALE GENOMIC DNA]</scope>
    <source>
        <strain evidence="3 4">ATCC 51599</strain>
    </source>
</reference>
<gene>
    <name evidence="3" type="ORF">HMPREF0551_1703</name>
</gene>
<dbReference type="PROSITE" id="PS51352">
    <property type="entry name" value="THIOREDOXIN_2"/>
    <property type="match status" value="1"/>
</dbReference>
<evidence type="ECO:0000259" key="2">
    <source>
        <dbReference type="PROSITE" id="PS51352"/>
    </source>
</evidence>